<dbReference type="eggNOG" id="ENOG502ZVZW">
    <property type="taxonomic scope" value="Bacteria"/>
</dbReference>
<dbReference type="STRING" id="1246995.AFR_38520"/>
<name>U5W9S6_9ACTN</name>
<dbReference type="KEGG" id="afs:AFR_38520"/>
<evidence type="ECO:0000313" key="1">
    <source>
        <dbReference type="EMBL" id="AGZ45958.1"/>
    </source>
</evidence>
<organism evidence="1 2">
    <name type="scientific">Actinoplanes friuliensis DSM 7358</name>
    <dbReference type="NCBI Taxonomy" id="1246995"/>
    <lineage>
        <taxon>Bacteria</taxon>
        <taxon>Bacillati</taxon>
        <taxon>Actinomycetota</taxon>
        <taxon>Actinomycetes</taxon>
        <taxon>Micromonosporales</taxon>
        <taxon>Micromonosporaceae</taxon>
        <taxon>Actinoplanes</taxon>
    </lineage>
</organism>
<dbReference type="HOGENOM" id="CLU_148720_0_0_11"/>
<dbReference type="AlphaFoldDB" id="U5W9S6"/>
<dbReference type="RefSeq" id="WP_023562292.1">
    <property type="nucleotide sequence ID" value="NC_022657.1"/>
</dbReference>
<gene>
    <name evidence="1" type="ORF">AFR_38520</name>
</gene>
<protein>
    <submittedName>
        <fullName evidence="1">Uncharacterized protein</fullName>
    </submittedName>
</protein>
<accession>U5W9S6</accession>
<reference evidence="1 2" key="1">
    <citation type="journal article" date="2014" name="J. Biotechnol.">
        <title>Complete genome sequence of the actinobacterium Actinoplanes friuliensis HAG 010964, producer of the lipopeptide antibiotic friulimycin.</title>
        <authorList>
            <person name="Ruckert C."/>
            <person name="Szczepanowski R."/>
            <person name="Albersmeier A."/>
            <person name="Goesmann A."/>
            <person name="Fischer N."/>
            <person name="Steinkamper A."/>
            <person name="Puhler A."/>
            <person name="Biener R."/>
            <person name="Schwartz D."/>
            <person name="Kalinowski J."/>
        </authorList>
    </citation>
    <scope>NUCLEOTIDE SEQUENCE [LARGE SCALE GENOMIC DNA]</scope>
    <source>
        <strain evidence="1 2">DSM 7358</strain>
    </source>
</reference>
<evidence type="ECO:0000313" key="2">
    <source>
        <dbReference type="Proteomes" id="UP000017746"/>
    </source>
</evidence>
<keyword evidence="2" id="KW-1185">Reference proteome</keyword>
<dbReference type="EMBL" id="CP006272">
    <property type="protein sequence ID" value="AGZ45958.1"/>
    <property type="molecule type" value="Genomic_DNA"/>
</dbReference>
<proteinExistence type="predicted"/>
<dbReference type="PATRIC" id="fig|1246995.3.peg.7794"/>
<sequence length="118" mass="12561">MSRAGLRTDEELLTVDVPEVIATAMSTADPARQLLIGAAVPAALQAALIGTQPRSMTYLAEIVRRGGLRFAAQLAEPLPTTEQTELVRSWLAVDGDAHVFAGWLDAVAAILEARLSRP</sequence>
<dbReference type="OrthoDB" id="4559827at2"/>
<dbReference type="Proteomes" id="UP000017746">
    <property type="component" value="Chromosome"/>
</dbReference>